<feature type="binding site" evidence="11">
    <location>
        <position position="309"/>
    </location>
    <ligand>
        <name>acetyl-CoA</name>
        <dbReference type="ChEBI" id="CHEBI:57288"/>
    </ligand>
</feature>
<comment type="similarity">
    <text evidence="11 14">Belongs to the malate synthase family. GlcB subfamily.</text>
</comment>
<evidence type="ECO:0000256" key="15">
    <source>
        <dbReference type="SAM" id="Coils"/>
    </source>
</evidence>
<sequence length="721" mass="79612">MIQKGNLKVAESLVKFIEDEALPGTGLEAGRFWEDLDRLVHDFAPKNKELLARREELQQQIDAWHKERRGQEHDLAAYKAFLEEIGYLEPEGEDFTVGTQNVDPEFSTTAGPQLVVPMSNARFALNAANARWGSLYDALYGSDAIPETDGAEITRDFNPKRGEQVIAKAREVLDQVAPLERGSHKDAIGYRVEHRALVVDTAQGPVGLSDPARLAGFVGTESQPETVLLENHGLHVEIEIDPSHPIGKTDAAGVSDVIMEAAVTTIMDCEDSVAAVDAEDKVGVYRNWLGLTQGWLKESFEKGGTTVERKLKADRYYTTPNGEKLTLPGRSLMLVRNVGHLMTIGMVLDQDGQEAPEGLLDAVFTSLIAVHDLKRSGSVVNSRAGSVYIVKPKMHGSEEVRFSDALFARVEEMLGMARNTLKMGIMDEERRTSANLKECIRAAKDRVVFINTGFLDRTGDEIHTDMEAGPMVRKGEMKGTRWIQAYEDRNVDIGLKCGLQGVAQIGKGMWPMPDRMADMLEAKVGHPKAGANTAWVPSPTAATLHAIHYHQVDVKAVQDELKGQERASLDDLLTLPVAADTNWEPEAIQQELDNNCQGILGYVVRWVEQGVGCSKVPDINDVGLMEDRATLRISSQHIANWLYHGVVDQTQVLDTLKRMAEVVDRQNQGDPAYRPMSKDFDASVAFQAAKDLIFKGREQPSGYTEPVLHARRAEAKRVHGG</sequence>
<feature type="domain" description="Malate synthase G alpha-beta insertion" evidence="18">
    <location>
        <begin position="157"/>
        <end position="231"/>
    </location>
</feature>
<dbReference type="GO" id="GO:0006099">
    <property type="term" value="P:tricarboxylic acid cycle"/>
    <property type="evidence" value="ECO:0007669"/>
    <property type="project" value="UniProtKB-KW"/>
</dbReference>
<keyword evidence="7 11" id="KW-0460">Magnesium</keyword>
<comment type="cofactor">
    <cofactor evidence="1 11">
        <name>Mg(2+)</name>
        <dbReference type="ChEBI" id="CHEBI:18420"/>
    </cofactor>
</comment>
<feature type="coiled-coil region" evidence="15">
    <location>
        <begin position="47"/>
        <end position="74"/>
    </location>
</feature>
<reference evidence="20" key="2">
    <citation type="journal article" date="2020" name="Microorganisms">
        <title>Osmotic Adaptation and Compatible Solute Biosynthesis of Phototrophic Bacteria as Revealed from Genome Analyses.</title>
        <authorList>
            <person name="Imhoff J.F."/>
            <person name="Rahn T."/>
            <person name="Kunzel S."/>
            <person name="Keller A."/>
            <person name="Neulinger S.C."/>
        </authorList>
    </citation>
    <scope>NUCLEOTIDE SEQUENCE</scope>
    <source>
        <strain evidence="20">DSM 9154</strain>
    </source>
</reference>
<feature type="active site" description="Proton donor" evidence="11 13">
    <location>
        <position position="627"/>
    </location>
</feature>
<keyword evidence="8 11" id="KW-0558">Oxidation</keyword>
<dbReference type="InterPro" id="IPR001465">
    <property type="entry name" value="Malate_synthase_TIM"/>
</dbReference>
<dbReference type="AlphaFoldDB" id="A0A934QMC2"/>
<organism evidence="20 21">
    <name type="scientific">Rhodovibrio salinarum</name>
    <dbReference type="NCBI Taxonomy" id="1087"/>
    <lineage>
        <taxon>Bacteria</taxon>
        <taxon>Pseudomonadati</taxon>
        <taxon>Pseudomonadota</taxon>
        <taxon>Alphaproteobacteria</taxon>
        <taxon>Rhodospirillales</taxon>
        <taxon>Rhodovibrionaceae</taxon>
        <taxon>Rhodovibrio</taxon>
    </lineage>
</organism>
<dbReference type="SUPFAM" id="SSF51645">
    <property type="entry name" value="Malate synthase G"/>
    <property type="match status" value="1"/>
</dbReference>
<dbReference type="InterPro" id="IPR048355">
    <property type="entry name" value="MS_C"/>
</dbReference>
<evidence type="ECO:0000256" key="10">
    <source>
        <dbReference type="ARBA" id="ARBA00054368"/>
    </source>
</evidence>
<dbReference type="Pfam" id="PF20658">
    <property type="entry name" value="MSG_insertion"/>
    <property type="match status" value="1"/>
</dbReference>
<comment type="catalytic activity">
    <reaction evidence="9 11 14">
        <text>glyoxylate + acetyl-CoA + H2O = (S)-malate + CoA + H(+)</text>
        <dbReference type="Rhea" id="RHEA:18181"/>
        <dbReference type="ChEBI" id="CHEBI:15377"/>
        <dbReference type="ChEBI" id="CHEBI:15378"/>
        <dbReference type="ChEBI" id="CHEBI:15589"/>
        <dbReference type="ChEBI" id="CHEBI:36655"/>
        <dbReference type="ChEBI" id="CHEBI:57287"/>
        <dbReference type="ChEBI" id="CHEBI:57288"/>
        <dbReference type="EC" id="2.3.3.9"/>
    </reaction>
</comment>
<keyword evidence="15" id="KW-0175">Coiled coil</keyword>
<evidence type="ECO:0000259" key="16">
    <source>
        <dbReference type="Pfam" id="PF01274"/>
    </source>
</evidence>
<evidence type="ECO:0000256" key="9">
    <source>
        <dbReference type="ARBA" id="ARBA00047918"/>
    </source>
</evidence>
<dbReference type="InterPro" id="IPR011076">
    <property type="entry name" value="Malate_synth_sf"/>
</dbReference>
<evidence type="ECO:0000256" key="3">
    <source>
        <dbReference type="ARBA" id="ARBA00022490"/>
    </source>
</evidence>
<dbReference type="RefSeq" id="WP_027287093.1">
    <property type="nucleotide sequence ID" value="NZ_NRRE01000034.1"/>
</dbReference>
<dbReference type="EMBL" id="NRRE01000034">
    <property type="protein sequence ID" value="MBK1699080.1"/>
    <property type="molecule type" value="Genomic_DNA"/>
</dbReference>
<evidence type="ECO:0000256" key="14">
    <source>
        <dbReference type="RuleBase" id="RU003572"/>
    </source>
</evidence>
<evidence type="ECO:0000256" key="7">
    <source>
        <dbReference type="ARBA" id="ARBA00022842"/>
    </source>
</evidence>
<evidence type="ECO:0000256" key="8">
    <source>
        <dbReference type="ARBA" id="ARBA00023097"/>
    </source>
</evidence>
<feature type="domain" description="Malate synthase N-terminal" evidence="17">
    <location>
        <begin position="13"/>
        <end position="72"/>
    </location>
</feature>
<dbReference type="GO" id="GO:0005829">
    <property type="term" value="C:cytosol"/>
    <property type="evidence" value="ECO:0007669"/>
    <property type="project" value="TreeGrafter"/>
</dbReference>
<dbReference type="InterPro" id="IPR046363">
    <property type="entry name" value="MS_N_TIM-barrel_dom"/>
</dbReference>
<dbReference type="GO" id="GO:0009436">
    <property type="term" value="P:glyoxylate catabolic process"/>
    <property type="evidence" value="ECO:0007669"/>
    <property type="project" value="TreeGrafter"/>
</dbReference>
<evidence type="ECO:0000256" key="1">
    <source>
        <dbReference type="ARBA" id="ARBA00001946"/>
    </source>
</evidence>
<feature type="binding site" evidence="11">
    <location>
        <position position="456"/>
    </location>
    <ligand>
        <name>Mg(2+)</name>
        <dbReference type="ChEBI" id="CHEBI:18420"/>
    </ligand>
</feature>
<evidence type="ECO:0000313" key="21">
    <source>
        <dbReference type="Proteomes" id="UP000778970"/>
    </source>
</evidence>
<dbReference type="InterPro" id="IPR006253">
    <property type="entry name" value="Malate_synthG"/>
</dbReference>
<evidence type="ECO:0000259" key="19">
    <source>
        <dbReference type="Pfam" id="PF20659"/>
    </source>
</evidence>
<comment type="subcellular location">
    <subcellularLocation>
        <location evidence="11 14">Cytoplasm</location>
    </subcellularLocation>
</comment>
<protein>
    <recommendedName>
        <fullName evidence="11 12">Malate synthase G</fullName>
        <ecNumber evidence="11 12">2.3.3.9</ecNumber>
    </recommendedName>
</protein>
<dbReference type="NCBIfam" id="NF002825">
    <property type="entry name" value="PRK02999.1"/>
    <property type="match status" value="1"/>
</dbReference>
<feature type="binding site" evidence="11">
    <location>
        <position position="336"/>
    </location>
    <ligand>
        <name>glyoxylate</name>
        <dbReference type="ChEBI" id="CHEBI:36655"/>
    </ligand>
</feature>
<name>A0A934QMC2_9PROT</name>
<dbReference type="InterPro" id="IPR044856">
    <property type="entry name" value="Malate_synth_C_sf"/>
</dbReference>
<feature type="binding site" evidence="11">
    <location>
        <position position="537"/>
    </location>
    <ligand>
        <name>acetyl-CoA</name>
        <dbReference type="ChEBI" id="CHEBI:57288"/>
    </ligand>
</feature>
<feature type="binding site" evidence="11">
    <location>
        <begin position="453"/>
        <end position="456"/>
    </location>
    <ligand>
        <name>glyoxylate</name>
        <dbReference type="ChEBI" id="CHEBI:36655"/>
    </ligand>
</feature>
<evidence type="ECO:0000256" key="13">
    <source>
        <dbReference type="PIRSR" id="PIRSR601465-50"/>
    </source>
</evidence>
<dbReference type="Proteomes" id="UP000778970">
    <property type="component" value="Unassembled WGS sequence"/>
</dbReference>
<dbReference type="PANTHER" id="PTHR42739:SF1">
    <property type="entry name" value="MALATE SYNTHASE G"/>
    <property type="match status" value="1"/>
</dbReference>
<evidence type="ECO:0000259" key="18">
    <source>
        <dbReference type="Pfam" id="PF20658"/>
    </source>
</evidence>
<dbReference type="InterPro" id="IPR048356">
    <property type="entry name" value="MS_N"/>
</dbReference>
<dbReference type="HAMAP" id="MF_00641">
    <property type="entry name" value="Malate_synth_G"/>
    <property type="match status" value="1"/>
</dbReference>
<keyword evidence="3 11" id="KW-0963">Cytoplasm</keyword>
<feature type="binding site" evidence="11">
    <location>
        <position position="272"/>
    </location>
    <ligand>
        <name>acetyl-CoA</name>
        <dbReference type="ChEBI" id="CHEBI:57288"/>
    </ligand>
</feature>
<dbReference type="NCBIfam" id="TIGR01345">
    <property type="entry name" value="malate_syn_G"/>
    <property type="match status" value="1"/>
</dbReference>
<dbReference type="Pfam" id="PF01274">
    <property type="entry name" value="MS_TIM-barrel"/>
    <property type="match status" value="1"/>
</dbReference>
<feature type="active site" description="Proton acceptor" evidence="11 13">
    <location>
        <position position="336"/>
    </location>
</feature>
<keyword evidence="2 11" id="KW-0329">Glyoxylate bypass</keyword>
<dbReference type="Gene3D" id="3.20.20.360">
    <property type="entry name" value="Malate synthase, domain 3"/>
    <property type="match status" value="2"/>
</dbReference>
<feature type="domain" description="Malate synthase C-terminal" evidence="19">
    <location>
        <begin position="587"/>
        <end position="685"/>
    </location>
</feature>
<comment type="caution">
    <text evidence="20">The sequence shown here is derived from an EMBL/GenBank/DDBJ whole genome shotgun (WGS) entry which is preliminary data.</text>
</comment>
<dbReference type="InterPro" id="IPR048357">
    <property type="entry name" value="MSG_insertion"/>
</dbReference>
<gene>
    <name evidence="11" type="primary">glcB</name>
    <name evidence="20" type="ORF">CKO21_17690</name>
</gene>
<dbReference type="FunFam" id="3.20.20.360:FF:000002">
    <property type="entry name" value="Malate synthase G"/>
    <property type="match status" value="1"/>
</dbReference>
<dbReference type="Pfam" id="PF20659">
    <property type="entry name" value="MS_C"/>
    <property type="match status" value="1"/>
</dbReference>
<comment type="pathway">
    <text evidence="11 14">Carbohydrate metabolism; glyoxylate cycle; (S)-malate from isocitrate: step 2/2.</text>
</comment>
<feature type="modified residue" description="Cysteine sulfenic acid (-SOH)" evidence="11">
    <location>
        <position position="613"/>
    </location>
</feature>
<evidence type="ECO:0000313" key="20">
    <source>
        <dbReference type="EMBL" id="MBK1699080.1"/>
    </source>
</evidence>
<dbReference type="PANTHER" id="PTHR42739">
    <property type="entry name" value="MALATE SYNTHASE G"/>
    <property type="match status" value="1"/>
</dbReference>
<feature type="binding site" evidence="11">
    <location>
        <position position="428"/>
    </location>
    <ligand>
        <name>Mg(2+)</name>
        <dbReference type="ChEBI" id="CHEBI:18420"/>
    </ligand>
</feature>
<evidence type="ECO:0000259" key="17">
    <source>
        <dbReference type="Pfam" id="PF20656"/>
    </source>
</evidence>
<evidence type="ECO:0000256" key="5">
    <source>
        <dbReference type="ARBA" id="ARBA00022679"/>
    </source>
</evidence>
<evidence type="ECO:0000256" key="12">
    <source>
        <dbReference type="NCBIfam" id="TIGR01345"/>
    </source>
</evidence>
<dbReference type="Pfam" id="PF20656">
    <property type="entry name" value="MS_N"/>
    <property type="match status" value="1"/>
</dbReference>
<evidence type="ECO:0000256" key="4">
    <source>
        <dbReference type="ARBA" id="ARBA00022532"/>
    </source>
</evidence>
<comment type="subunit">
    <text evidence="11">Monomer.</text>
</comment>
<dbReference type="GO" id="GO:0004474">
    <property type="term" value="F:malate synthase activity"/>
    <property type="evidence" value="ECO:0007669"/>
    <property type="project" value="UniProtKB-UniRule"/>
</dbReference>
<feature type="binding site" evidence="11">
    <location>
        <begin position="122"/>
        <end position="123"/>
    </location>
    <ligand>
        <name>acetyl-CoA</name>
        <dbReference type="ChEBI" id="CHEBI:57288"/>
    </ligand>
</feature>
<dbReference type="EC" id="2.3.3.9" evidence="11 12"/>
<evidence type="ECO:0000256" key="11">
    <source>
        <dbReference type="HAMAP-Rule" id="MF_00641"/>
    </source>
</evidence>
<feature type="domain" description="Malate synthase TIM barrel" evidence="16">
    <location>
        <begin position="333"/>
        <end position="574"/>
    </location>
</feature>
<feature type="binding site" evidence="11">
    <location>
        <position position="115"/>
    </location>
    <ligand>
        <name>acetyl-CoA</name>
        <dbReference type="ChEBI" id="CHEBI:57288"/>
    </ligand>
</feature>
<dbReference type="GO" id="GO:0006097">
    <property type="term" value="P:glyoxylate cycle"/>
    <property type="evidence" value="ECO:0007669"/>
    <property type="project" value="UniProtKB-UniRule"/>
</dbReference>
<accession>A0A934QMC2</accession>
<feature type="binding site" evidence="11">
    <location>
        <position position="428"/>
    </location>
    <ligand>
        <name>glyoxylate</name>
        <dbReference type="ChEBI" id="CHEBI:36655"/>
    </ligand>
</feature>
<dbReference type="GO" id="GO:0000287">
    <property type="term" value="F:magnesium ion binding"/>
    <property type="evidence" value="ECO:0007669"/>
    <property type="project" value="TreeGrafter"/>
</dbReference>
<comment type="caution">
    <text evidence="11">Lacks conserved residue(s) required for the propagation of feature annotation.</text>
</comment>
<keyword evidence="6 11" id="KW-0479">Metal-binding</keyword>
<keyword evidence="5 11" id="KW-0808">Transferase</keyword>
<evidence type="ECO:0000256" key="2">
    <source>
        <dbReference type="ARBA" id="ARBA00022435"/>
    </source>
</evidence>
<reference evidence="20" key="1">
    <citation type="submission" date="2017-08" db="EMBL/GenBank/DDBJ databases">
        <authorList>
            <person name="Imhoff J.F."/>
            <person name="Rahn T."/>
            <person name="Kuenzel S."/>
            <person name="Neulinger S.C."/>
        </authorList>
    </citation>
    <scope>NUCLEOTIDE SEQUENCE</scope>
    <source>
        <strain evidence="20">DSM 9154</strain>
    </source>
</reference>
<dbReference type="Gene3D" id="1.20.1220.12">
    <property type="entry name" value="Malate synthase, domain III"/>
    <property type="match status" value="1"/>
</dbReference>
<keyword evidence="4 11" id="KW-0816">Tricarboxylic acid cycle</keyword>
<proteinExistence type="inferred from homology"/>
<comment type="function">
    <text evidence="10 11">Involved in the glycolate utilization. Catalyzes the condensation and subsequent hydrolysis of acetyl-coenzyme A (acetyl-CoA) and glyoxylate to form malate and CoA.</text>
</comment>
<evidence type="ECO:0000256" key="6">
    <source>
        <dbReference type="ARBA" id="ARBA00022723"/>
    </source>
</evidence>
<keyword evidence="21" id="KW-1185">Reference proteome</keyword>